<name>X1A9X4_9ZZZZ</name>
<keyword evidence="7" id="KW-0594">Phospholipid biosynthesis</keyword>
<evidence type="ECO:0008006" key="13">
    <source>
        <dbReference type="Google" id="ProtNLM"/>
    </source>
</evidence>
<evidence type="ECO:0000256" key="7">
    <source>
        <dbReference type="ARBA" id="ARBA00023209"/>
    </source>
</evidence>
<evidence type="ECO:0000256" key="2">
    <source>
        <dbReference type="ARBA" id="ARBA00022516"/>
    </source>
</evidence>
<comment type="caution">
    <text evidence="12">The sequence shown here is derived from an EMBL/GenBank/DDBJ whole genome shotgun (WGS) entry which is preliminary data.</text>
</comment>
<dbReference type="PANTHER" id="PTHR35809">
    <property type="entry name" value="ARCHAETIDYLSERINE DECARBOXYLASE PROENZYME-RELATED"/>
    <property type="match status" value="1"/>
</dbReference>
<dbReference type="EMBL" id="BART01006617">
    <property type="protein sequence ID" value="GAG66827.1"/>
    <property type="molecule type" value="Genomic_DNA"/>
</dbReference>
<keyword evidence="10" id="KW-0670">Pyruvate</keyword>
<proteinExistence type="predicted"/>
<keyword evidence="1" id="KW-1003">Cell membrane</keyword>
<accession>X1A9X4</accession>
<evidence type="ECO:0000256" key="1">
    <source>
        <dbReference type="ARBA" id="ARBA00022475"/>
    </source>
</evidence>
<keyword evidence="9" id="KW-1208">Phospholipid metabolism</keyword>
<evidence type="ECO:0000256" key="10">
    <source>
        <dbReference type="ARBA" id="ARBA00023317"/>
    </source>
</evidence>
<dbReference type="GO" id="GO:0008654">
    <property type="term" value="P:phospholipid biosynthetic process"/>
    <property type="evidence" value="ECO:0007669"/>
    <property type="project" value="UniProtKB-KW"/>
</dbReference>
<keyword evidence="3" id="KW-0210">Decarboxylase</keyword>
<keyword evidence="8" id="KW-0456">Lyase</keyword>
<feature type="transmembrane region" description="Helical" evidence="11">
    <location>
        <begin position="32"/>
        <end position="51"/>
    </location>
</feature>
<evidence type="ECO:0000256" key="9">
    <source>
        <dbReference type="ARBA" id="ARBA00023264"/>
    </source>
</evidence>
<evidence type="ECO:0000256" key="8">
    <source>
        <dbReference type="ARBA" id="ARBA00023239"/>
    </source>
</evidence>
<evidence type="ECO:0000256" key="5">
    <source>
        <dbReference type="ARBA" id="ARBA00023136"/>
    </source>
</evidence>
<keyword evidence="11" id="KW-1133">Transmembrane helix</keyword>
<evidence type="ECO:0000256" key="4">
    <source>
        <dbReference type="ARBA" id="ARBA00023098"/>
    </source>
</evidence>
<keyword evidence="2" id="KW-0444">Lipid biosynthesis</keyword>
<organism evidence="12">
    <name type="scientific">marine sediment metagenome</name>
    <dbReference type="NCBI Taxonomy" id="412755"/>
    <lineage>
        <taxon>unclassified sequences</taxon>
        <taxon>metagenomes</taxon>
        <taxon>ecological metagenomes</taxon>
    </lineage>
</organism>
<keyword evidence="5 11" id="KW-0472">Membrane</keyword>
<evidence type="ECO:0000256" key="11">
    <source>
        <dbReference type="SAM" id="Phobius"/>
    </source>
</evidence>
<keyword evidence="11" id="KW-0812">Transmembrane</keyword>
<evidence type="ECO:0000256" key="6">
    <source>
        <dbReference type="ARBA" id="ARBA00023145"/>
    </source>
</evidence>
<dbReference type="InterPro" id="IPR033175">
    <property type="entry name" value="PSD-A"/>
</dbReference>
<keyword evidence="6" id="KW-0865">Zymogen</keyword>
<reference evidence="12" key="1">
    <citation type="journal article" date="2014" name="Front. Microbiol.">
        <title>High frequency of phylogenetically diverse reductive dehalogenase-homologous genes in deep subseafloor sedimentary metagenomes.</title>
        <authorList>
            <person name="Kawai M."/>
            <person name="Futagami T."/>
            <person name="Toyoda A."/>
            <person name="Takaki Y."/>
            <person name="Nishi S."/>
            <person name="Hori S."/>
            <person name="Arai W."/>
            <person name="Tsubouchi T."/>
            <person name="Morono Y."/>
            <person name="Uchiyama I."/>
            <person name="Ito T."/>
            <person name="Fujiyama A."/>
            <person name="Inagaki F."/>
            <person name="Takami H."/>
        </authorList>
    </citation>
    <scope>NUCLEOTIDE SEQUENCE</scope>
    <source>
        <strain evidence="12">Expedition CK06-06</strain>
    </source>
</reference>
<dbReference type="Pfam" id="PF02666">
    <property type="entry name" value="PS_Dcarbxylase"/>
    <property type="match status" value="1"/>
</dbReference>
<dbReference type="PANTHER" id="PTHR35809:SF1">
    <property type="entry name" value="ARCHAETIDYLSERINE DECARBOXYLASE PROENZYME-RELATED"/>
    <property type="match status" value="1"/>
</dbReference>
<dbReference type="AlphaFoldDB" id="X1A9X4"/>
<sequence>MMAPEGRIILVPLLLLAVLAGVGLLLAPHPPWLQVVAGSIWVLAGLSLVFFRDPVRVPPTDPHAFVSPADGKVVAIQPIGYDEHLGGEALQIAIFLSLFNVHAQRVPADAWVDSTLYRPGRYLAAFKPRASEENEQAVTYFTGNEGKFTVKQIAGTIARRVICHMRPNSSVRRGDRLGFIRFGSRVEIIVPADFRFQVKMGERVKGAATIIGYFA</sequence>
<feature type="transmembrane region" description="Helical" evidence="11">
    <location>
        <begin position="7"/>
        <end position="26"/>
    </location>
</feature>
<dbReference type="GO" id="GO:0004609">
    <property type="term" value="F:phosphatidylserine decarboxylase activity"/>
    <property type="evidence" value="ECO:0007669"/>
    <property type="project" value="InterPro"/>
</dbReference>
<protein>
    <recommendedName>
        <fullName evidence="13">Phosphatidylserine decarboxylase</fullName>
    </recommendedName>
</protein>
<evidence type="ECO:0000256" key="3">
    <source>
        <dbReference type="ARBA" id="ARBA00022793"/>
    </source>
</evidence>
<gene>
    <name evidence="12" type="ORF">S01H4_15103</name>
</gene>
<dbReference type="InterPro" id="IPR003817">
    <property type="entry name" value="PS_Dcarbxylase"/>
</dbReference>
<keyword evidence="4" id="KW-0443">Lipid metabolism</keyword>
<evidence type="ECO:0000313" key="12">
    <source>
        <dbReference type="EMBL" id="GAG66827.1"/>
    </source>
</evidence>